<dbReference type="SUPFAM" id="SSF53098">
    <property type="entry name" value="Ribonuclease H-like"/>
    <property type="match status" value="1"/>
</dbReference>
<protein>
    <recommendedName>
        <fullName evidence="1">3'-5' exonuclease domain-containing protein</fullName>
    </recommendedName>
</protein>
<keyword evidence="3" id="KW-1185">Reference proteome</keyword>
<name>A0AAV7XLH0_9NEOP</name>
<dbReference type="Gene3D" id="3.30.420.10">
    <property type="entry name" value="Ribonuclease H-like superfamily/Ribonuclease H"/>
    <property type="match status" value="1"/>
</dbReference>
<organism evidence="2 3">
    <name type="scientific">Megalurothrips usitatus</name>
    <name type="common">bean blossom thrips</name>
    <dbReference type="NCBI Taxonomy" id="439358"/>
    <lineage>
        <taxon>Eukaryota</taxon>
        <taxon>Metazoa</taxon>
        <taxon>Ecdysozoa</taxon>
        <taxon>Arthropoda</taxon>
        <taxon>Hexapoda</taxon>
        <taxon>Insecta</taxon>
        <taxon>Pterygota</taxon>
        <taxon>Neoptera</taxon>
        <taxon>Paraneoptera</taxon>
        <taxon>Thysanoptera</taxon>
        <taxon>Terebrantia</taxon>
        <taxon>Thripoidea</taxon>
        <taxon>Thripidae</taxon>
        <taxon>Megalurothrips</taxon>
    </lineage>
</organism>
<dbReference type="SMART" id="SM00474">
    <property type="entry name" value="35EXOc"/>
    <property type="match status" value="1"/>
</dbReference>
<dbReference type="PANTHER" id="PTHR46628">
    <property type="entry name" value="PIRNA BIOGENESIS PROTEIN EXD1"/>
    <property type="match status" value="1"/>
</dbReference>
<evidence type="ECO:0000313" key="2">
    <source>
        <dbReference type="EMBL" id="KAJ1526991.1"/>
    </source>
</evidence>
<dbReference type="AlphaFoldDB" id="A0AAV7XLH0"/>
<gene>
    <name evidence="2" type="ORF">ONE63_008536</name>
</gene>
<dbReference type="InterPro" id="IPR036397">
    <property type="entry name" value="RNaseH_sf"/>
</dbReference>
<reference evidence="2" key="1">
    <citation type="submission" date="2022-12" db="EMBL/GenBank/DDBJ databases">
        <title>Chromosome-level genome assembly of the bean flower thrips Megalurothrips usitatus.</title>
        <authorList>
            <person name="Ma L."/>
            <person name="Liu Q."/>
            <person name="Li H."/>
            <person name="Cai W."/>
        </authorList>
    </citation>
    <scope>NUCLEOTIDE SEQUENCE</scope>
    <source>
        <strain evidence="2">Cailab_2022a</strain>
    </source>
</reference>
<evidence type="ECO:0000313" key="3">
    <source>
        <dbReference type="Proteomes" id="UP001075354"/>
    </source>
</evidence>
<dbReference type="InterPro" id="IPR002562">
    <property type="entry name" value="3'-5'_exonuclease_dom"/>
</dbReference>
<evidence type="ECO:0000259" key="1">
    <source>
        <dbReference type="SMART" id="SM00474"/>
    </source>
</evidence>
<feature type="domain" description="3'-5' exonuclease" evidence="1">
    <location>
        <begin position="108"/>
        <end position="287"/>
    </location>
</feature>
<accession>A0AAV7XLH0</accession>
<dbReference type="Pfam" id="PF01612">
    <property type="entry name" value="DNA_pol_A_exo1"/>
    <property type="match status" value="1"/>
</dbReference>
<dbReference type="GO" id="GO:1990923">
    <property type="term" value="C:PET complex"/>
    <property type="evidence" value="ECO:0007669"/>
    <property type="project" value="TreeGrafter"/>
</dbReference>
<dbReference type="InterPro" id="IPR052144">
    <property type="entry name" value="piRNA_biogenesis_EXD1"/>
</dbReference>
<proteinExistence type="predicted"/>
<dbReference type="GO" id="GO:0034587">
    <property type="term" value="P:piRNA processing"/>
    <property type="evidence" value="ECO:0007669"/>
    <property type="project" value="TreeGrafter"/>
</dbReference>
<dbReference type="PANTHER" id="PTHR46628:SF1">
    <property type="entry name" value="PIRNA BIOGENESIS PROTEIN EXD1"/>
    <property type="match status" value="1"/>
</dbReference>
<dbReference type="EMBL" id="JAPTSV010000006">
    <property type="protein sequence ID" value="KAJ1526991.1"/>
    <property type="molecule type" value="Genomic_DNA"/>
</dbReference>
<dbReference type="InterPro" id="IPR012337">
    <property type="entry name" value="RNaseH-like_sf"/>
</dbReference>
<dbReference type="Proteomes" id="UP001075354">
    <property type="component" value="Chromosome 6"/>
</dbReference>
<dbReference type="GO" id="GO:0003676">
    <property type="term" value="F:nucleic acid binding"/>
    <property type="evidence" value="ECO:0007669"/>
    <property type="project" value="InterPro"/>
</dbReference>
<comment type="caution">
    <text evidence="2">The sequence shown here is derived from an EMBL/GenBank/DDBJ whole genome shotgun (WGS) entry which is preliminary data.</text>
</comment>
<dbReference type="GO" id="GO:0008408">
    <property type="term" value="F:3'-5' exonuclease activity"/>
    <property type="evidence" value="ECO:0007669"/>
    <property type="project" value="InterPro"/>
</dbReference>
<sequence>MSSNNVHGQFTKGQKLFVTLVDDRNFEGTFSRQSEARNSIVFYNISFVPDGKNFEQLEFKLSEIFKIASLEGEEIGEDVDDGRCMDDSVQKFCGALYEKVKECVEQHVFIDQTDENFADAIRVLDSTDTVAVTAEGSNQGRFGYITVLCIAVHNSVFLFDIMNLGMRAFKAAGSFLKKLLESKRVLKVTHNCRFLSDCLKHKYEITLQNVFDTQACHSVITNNRGCSVRLSELVSEYLKLPGNICEEQVTDSSLWRQRPLEPQLVLAAAWRVALIRKLKSPLDDALYAPFDKMCQLYLTSVRDIDDALEAKIAVVCILFIFLR</sequence>